<dbReference type="Pfam" id="PF25198">
    <property type="entry name" value="Spore_GerAC_N"/>
    <property type="match status" value="1"/>
</dbReference>
<feature type="chain" id="PRO_5047098090" evidence="8">
    <location>
        <begin position="20"/>
        <end position="399"/>
    </location>
</feature>
<evidence type="ECO:0000256" key="5">
    <source>
        <dbReference type="ARBA" id="ARBA00023136"/>
    </source>
</evidence>
<evidence type="ECO:0000256" key="4">
    <source>
        <dbReference type="ARBA" id="ARBA00022729"/>
    </source>
</evidence>
<evidence type="ECO:0000256" key="8">
    <source>
        <dbReference type="SAM" id="SignalP"/>
    </source>
</evidence>
<sequence length="399" mass="44829">MRRKYLLVLFMLTSMLLQGCWDKKEMTDLALISAVGIDKDKNKRYEITFQIINPSSVAGGLQGGQGGERPPVTSFSVAGDNFTSVSRQASTEVSRRLYYAHANVVIIGEEVAKDEGIVKILDVIDRDTEFRSTSTLVIAKGTKAKDIVRTVTTIEKIPANKINKVLQFTEEQEGEHIKVGVQDVLQSLASKSKSPLVPLIKLTGDKEKGESMENVQTTSPSAVVKAGGMAVIKDGKFVDRLTGKIARGVLWIRGRVKKTHVNIKWNHQEDAVTYDLTRQKTKVTPQLKNGKLKMVVHVDTEGDVGEVNTSIRLEDPKVLHQIEQKIEKKLKKQLEETVRFAQENKIDVLQFGDIVYRSQPNMWKKIEKQWNDKHFPQLDVDISINSFVHRTGLKANPKM</sequence>
<keyword evidence="5" id="KW-0472">Membrane</keyword>
<evidence type="ECO:0000256" key="2">
    <source>
        <dbReference type="ARBA" id="ARBA00007886"/>
    </source>
</evidence>
<proteinExistence type="inferred from homology"/>
<keyword evidence="3" id="KW-0309">Germination</keyword>
<comment type="subcellular location">
    <subcellularLocation>
        <location evidence="1">Membrane</location>
        <topology evidence="1">Lipid-anchor</topology>
    </subcellularLocation>
</comment>
<accession>A0ABT4X309</accession>
<comment type="caution">
    <text evidence="11">The sequence shown here is derived from an EMBL/GenBank/DDBJ whole genome shotgun (WGS) entry which is preliminary data.</text>
</comment>
<dbReference type="InterPro" id="IPR046953">
    <property type="entry name" value="Spore_GerAC-like_C"/>
</dbReference>
<dbReference type="Proteomes" id="UP001211894">
    <property type="component" value="Unassembled WGS sequence"/>
</dbReference>
<dbReference type="PROSITE" id="PS51257">
    <property type="entry name" value="PROKAR_LIPOPROTEIN"/>
    <property type="match status" value="1"/>
</dbReference>
<dbReference type="Gene3D" id="6.20.190.10">
    <property type="entry name" value="Nutrient germinant receptor protein C, domain 1"/>
    <property type="match status" value="1"/>
</dbReference>
<dbReference type="Pfam" id="PF05504">
    <property type="entry name" value="Spore_GerAC"/>
    <property type="match status" value="1"/>
</dbReference>
<evidence type="ECO:0000256" key="3">
    <source>
        <dbReference type="ARBA" id="ARBA00022544"/>
    </source>
</evidence>
<dbReference type="NCBIfam" id="TIGR02887">
    <property type="entry name" value="spore_ger_x_C"/>
    <property type="match status" value="1"/>
</dbReference>
<evidence type="ECO:0000313" key="11">
    <source>
        <dbReference type="EMBL" id="MDA7026472.1"/>
    </source>
</evidence>
<feature type="domain" description="Spore germination GerAC-like C-terminal" evidence="9">
    <location>
        <begin position="228"/>
        <end position="392"/>
    </location>
</feature>
<organism evidence="11 12">
    <name type="scientific">Bacillus changyiensis</name>
    <dbReference type="NCBI Taxonomy" id="3004103"/>
    <lineage>
        <taxon>Bacteria</taxon>
        <taxon>Bacillati</taxon>
        <taxon>Bacillota</taxon>
        <taxon>Bacilli</taxon>
        <taxon>Bacillales</taxon>
        <taxon>Bacillaceae</taxon>
        <taxon>Bacillus</taxon>
    </lineage>
</organism>
<evidence type="ECO:0000259" key="9">
    <source>
        <dbReference type="Pfam" id="PF05504"/>
    </source>
</evidence>
<feature type="signal peptide" evidence="8">
    <location>
        <begin position="1"/>
        <end position="19"/>
    </location>
</feature>
<feature type="domain" description="Spore germination protein N-terminal" evidence="10">
    <location>
        <begin position="22"/>
        <end position="202"/>
    </location>
</feature>
<dbReference type="InterPro" id="IPR038501">
    <property type="entry name" value="Spore_GerAC_C_sf"/>
</dbReference>
<keyword evidence="6" id="KW-0564">Palmitate</keyword>
<dbReference type="Gene3D" id="3.30.300.210">
    <property type="entry name" value="Nutrient germinant receptor protein C, domain 3"/>
    <property type="match status" value="1"/>
</dbReference>
<evidence type="ECO:0000256" key="1">
    <source>
        <dbReference type="ARBA" id="ARBA00004635"/>
    </source>
</evidence>
<evidence type="ECO:0000256" key="7">
    <source>
        <dbReference type="ARBA" id="ARBA00023288"/>
    </source>
</evidence>
<evidence type="ECO:0000259" key="10">
    <source>
        <dbReference type="Pfam" id="PF25198"/>
    </source>
</evidence>
<keyword evidence="4 8" id="KW-0732">Signal</keyword>
<protein>
    <submittedName>
        <fullName evidence="11">Ger(X)C family spore germination protein</fullName>
    </submittedName>
</protein>
<reference evidence="11 12" key="1">
    <citation type="submission" date="2023-01" db="EMBL/GenBank/DDBJ databases">
        <title>Bacillus changyiensis sp. nov., isolated from a coastal deposit.</title>
        <authorList>
            <person name="Xiao G."/>
            <person name="Lai Q."/>
            <person name="Hu Z."/>
            <person name="Shao Z."/>
        </authorList>
    </citation>
    <scope>NUCLEOTIDE SEQUENCE [LARGE SCALE GENOMIC DNA]</scope>
    <source>
        <strain evidence="11 12">CLL-7-23</strain>
    </source>
</reference>
<keyword evidence="12" id="KW-1185">Reference proteome</keyword>
<dbReference type="EMBL" id="JAQKAB010000004">
    <property type="protein sequence ID" value="MDA7026472.1"/>
    <property type="molecule type" value="Genomic_DNA"/>
</dbReference>
<dbReference type="InterPro" id="IPR057336">
    <property type="entry name" value="GerAC_N"/>
</dbReference>
<dbReference type="InterPro" id="IPR008844">
    <property type="entry name" value="Spore_GerAC-like"/>
</dbReference>
<dbReference type="RefSeq" id="WP_271340330.1">
    <property type="nucleotide sequence ID" value="NZ_JAQKAB010000004.1"/>
</dbReference>
<name>A0ABT4X309_9BACI</name>
<evidence type="ECO:0000256" key="6">
    <source>
        <dbReference type="ARBA" id="ARBA00023139"/>
    </source>
</evidence>
<keyword evidence="7" id="KW-0449">Lipoprotein</keyword>
<evidence type="ECO:0000313" key="12">
    <source>
        <dbReference type="Proteomes" id="UP001211894"/>
    </source>
</evidence>
<dbReference type="PANTHER" id="PTHR35789:SF1">
    <property type="entry name" value="SPORE GERMINATION PROTEIN B3"/>
    <property type="match status" value="1"/>
</dbReference>
<comment type="similarity">
    <text evidence="2">Belongs to the GerABKC lipoprotein family.</text>
</comment>
<gene>
    <name evidence="11" type="ORF">PJ311_07560</name>
</gene>
<dbReference type="PANTHER" id="PTHR35789">
    <property type="entry name" value="SPORE GERMINATION PROTEIN B3"/>
    <property type="match status" value="1"/>
</dbReference>